<gene>
    <name evidence="2" type="ORF">DLM21_07205</name>
</gene>
<reference evidence="2" key="1">
    <citation type="submission" date="2018-05" db="EMBL/GenBank/DDBJ databases">
        <authorList>
            <person name="Ashton P.M."/>
            <person name="Dallman T."/>
            <person name="Nair S."/>
            <person name="De Pinna E."/>
            <person name="Peters T."/>
            <person name="Grant K."/>
        </authorList>
    </citation>
    <scope>NUCLEOTIDE SEQUENCE</scope>
    <source>
        <strain evidence="2">374031</strain>
    </source>
</reference>
<dbReference type="GO" id="GO:0008270">
    <property type="term" value="F:zinc ion binding"/>
    <property type="evidence" value="ECO:0007669"/>
    <property type="project" value="InterPro"/>
</dbReference>
<dbReference type="AlphaFoldDB" id="A0A5V6PW58"/>
<dbReference type="InterPro" id="IPR013237">
    <property type="entry name" value="Phage_T7_Gp4_N"/>
</dbReference>
<dbReference type="SMART" id="SM00778">
    <property type="entry name" value="Prim_Zn_Ribbon"/>
    <property type="match status" value="1"/>
</dbReference>
<dbReference type="InterPro" id="IPR055570">
    <property type="entry name" value="DUF7146"/>
</dbReference>
<protein>
    <submittedName>
        <fullName evidence="2">DNA primase</fullName>
    </submittedName>
</protein>
<dbReference type="InterPro" id="IPR006171">
    <property type="entry name" value="TOPRIM_dom"/>
</dbReference>
<dbReference type="Pfam" id="PF23639">
    <property type="entry name" value="DUF7146"/>
    <property type="match status" value="1"/>
</dbReference>
<evidence type="ECO:0000313" key="2">
    <source>
        <dbReference type="EMBL" id="EBU8204145.1"/>
    </source>
</evidence>
<dbReference type="Pfam" id="PF08273">
    <property type="entry name" value="Zn_Ribbon_Prim"/>
    <property type="match status" value="1"/>
</dbReference>
<name>A0A5V6PW58_SALET</name>
<dbReference type="GO" id="GO:0004386">
    <property type="term" value="F:helicase activity"/>
    <property type="evidence" value="ECO:0007669"/>
    <property type="project" value="InterPro"/>
</dbReference>
<dbReference type="EMBL" id="AAHDIR010000004">
    <property type="protein sequence ID" value="EBU8204145.1"/>
    <property type="molecule type" value="Genomic_DNA"/>
</dbReference>
<feature type="domain" description="DNA primase/helicase Gp4 N-terminal Bacteriophage T7-like" evidence="1">
    <location>
        <begin position="28"/>
        <end position="63"/>
    </location>
</feature>
<accession>A0A5V6PW58</accession>
<dbReference type="Pfam" id="PF13362">
    <property type="entry name" value="Toprim_3"/>
    <property type="match status" value="1"/>
</dbReference>
<evidence type="ECO:0000259" key="1">
    <source>
        <dbReference type="SMART" id="SM00778"/>
    </source>
</evidence>
<sequence length="318" mass="35521">MKTQVAVKGRWADVFKVFGLPPITGKKAFKGECPICKRRGKFRIDDKDGTGSFICVCNVGDGWALLNLTQKKSFKELAADVDRIIGNTWQAGPKPEKTDAQRHRERVIKKMPSLVGLKGTDGEKYLVSRGINVLPTDGVRFCTTQRVNGEICQALYALASDSRGELCYLHRTLLKDGRKYTKWGPAKKMLRLQEETYIEHASSVAIRLFPVASTLGIAEGIETALAAYQISRCHTWATQNTTFMRRFVAPSGVNHLIIFADSDNSAAGHAAAFECAFKNLNRKDNDLETVSVRWPEAGDFNDVLTTGARVFEWIFRRK</sequence>
<proteinExistence type="predicted"/>
<organism evidence="2">
    <name type="scientific">Salmonella enterica subsp. enterica serovar Cardoner</name>
    <dbReference type="NCBI Taxonomy" id="2564309"/>
    <lineage>
        <taxon>Bacteria</taxon>
        <taxon>Pseudomonadati</taxon>
        <taxon>Pseudomonadota</taxon>
        <taxon>Gammaproteobacteria</taxon>
        <taxon>Enterobacterales</taxon>
        <taxon>Enterobacteriaceae</taxon>
        <taxon>Salmonella</taxon>
    </lineage>
</organism>
<comment type="caution">
    <text evidence="2">The sequence shown here is derived from an EMBL/GenBank/DDBJ whole genome shotgun (WGS) entry which is preliminary data.</text>
</comment>